<organism evidence="5 6">
    <name type="scientific">Desulfurococcus mucosus (strain ATCC 35584 / DSM 2162 / JCM 9187 / O7/1)</name>
    <dbReference type="NCBI Taxonomy" id="765177"/>
    <lineage>
        <taxon>Archaea</taxon>
        <taxon>Thermoproteota</taxon>
        <taxon>Thermoprotei</taxon>
        <taxon>Desulfurococcales</taxon>
        <taxon>Desulfurococcaceae</taxon>
        <taxon>Desulfurococcus</taxon>
    </lineage>
</organism>
<dbReference type="Proteomes" id="UP000001068">
    <property type="component" value="Chromosome"/>
</dbReference>
<dbReference type="CDD" id="cd01731">
    <property type="entry name" value="archaeal_Sm1"/>
    <property type="match status" value="1"/>
</dbReference>
<reference evidence="6" key="1">
    <citation type="submission" date="2010-11" db="EMBL/GenBank/DDBJ databases">
        <title>The complete genome of Desulfurococcus mucosus DSM 2162.</title>
        <authorList>
            <consortium name="US DOE Joint Genome Institute (JGI-PGF)"/>
            <person name="Lucas S."/>
            <person name="Copeland A."/>
            <person name="Lapidus A."/>
            <person name="Bruce D."/>
            <person name="Goodwin L."/>
            <person name="Pitluck S."/>
            <person name="Kyrpides N."/>
            <person name="Mavromatis K."/>
            <person name="Pagani I."/>
            <person name="Ivanova N."/>
            <person name="Ovchinnikova G."/>
            <person name="Chertkov O."/>
            <person name="Held B."/>
            <person name="Brettin T."/>
            <person name="Detter J.C."/>
            <person name="Tapia R."/>
            <person name="Han C."/>
            <person name="Land M."/>
            <person name="Hauser L."/>
            <person name="Markowitz V."/>
            <person name="Cheng J.-F."/>
            <person name="Hugenholtz P."/>
            <person name="Woyke T."/>
            <person name="Wu D."/>
            <person name="Wirth R."/>
            <person name="Bilek Y."/>
            <person name="Hader T."/>
            <person name="Klenk H.-P."/>
            <person name="Eisen J.A."/>
        </authorList>
    </citation>
    <scope>NUCLEOTIDE SEQUENCE [LARGE SCALE GENOMIC DNA]</scope>
    <source>
        <strain evidence="6">ATCC 35584 / DSM 2162 / JCM 9187 / O7/1</strain>
    </source>
</reference>
<dbReference type="InterPro" id="IPR022901">
    <property type="entry name" value="snRNP_Sm-like_arc"/>
</dbReference>
<evidence type="ECO:0000313" key="6">
    <source>
        <dbReference type="Proteomes" id="UP000001068"/>
    </source>
</evidence>
<evidence type="ECO:0000256" key="1">
    <source>
        <dbReference type="ARBA" id="ARBA00006850"/>
    </source>
</evidence>
<dbReference type="InterPro" id="IPR010920">
    <property type="entry name" value="LSM_dom_sf"/>
</dbReference>
<protein>
    <recommendedName>
        <fullName evidence="2">Putative snRNP Sm-like protein</fullName>
    </recommendedName>
</protein>
<evidence type="ECO:0000313" key="5">
    <source>
        <dbReference type="EMBL" id="ADV65576.1"/>
    </source>
</evidence>
<proteinExistence type="inferred from homology"/>
<dbReference type="RefSeq" id="WP_013562798.1">
    <property type="nucleotide sequence ID" value="NC_014961.1"/>
</dbReference>
<dbReference type="GeneID" id="10154001"/>
<dbReference type="KEGG" id="dmu:Desmu_1280"/>
<dbReference type="InterPro" id="IPR047575">
    <property type="entry name" value="Sm"/>
</dbReference>
<dbReference type="HOGENOM" id="CLU_076902_11_1_2"/>
<dbReference type="AlphaFoldDB" id="E8R7B1"/>
<reference evidence="5 6" key="2">
    <citation type="journal article" date="2011" name="Stand. Genomic Sci.">
        <title>Complete genome sequence of Desulfurococcus mucosus type strain (O7/1).</title>
        <authorList>
            <person name="Wirth R."/>
            <person name="Chertkov O."/>
            <person name="Held B."/>
            <person name="Lapidus A."/>
            <person name="Nolan M."/>
            <person name="Lucas S."/>
            <person name="Hammon N."/>
            <person name="Deshpande S."/>
            <person name="Cheng J.F."/>
            <person name="Tapia R."/>
            <person name="Han C."/>
            <person name="Goodwin L."/>
            <person name="Pitluck S."/>
            <person name="Liolios K."/>
            <person name="Ioanna P."/>
            <person name="Ivanova N."/>
            <person name="Mavromatis K."/>
            <person name="Mikhailova N."/>
            <person name="Pati A."/>
            <person name="Chen A."/>
            <person name="Palaniappan K."/>
            <person name="Land M."/>
            <person name="Hauser L."/>
            <person name="Chang Y.J."/>
            <person name="Jeffries C.D."/>
            <person name="Bilek Y."/>
            <person name="Hader T."/>
            <person name="Rohde M."/>
            <person name="Spring S."/>
            <person name="Sikorski J."/>
            <person name="Goker M."/>
            <person name="Woyke T."/>
            <person name="Bristow J."/>
            <person name="Eisen J.A."/>
            <person name="Markowitz V."/>
            <person name="Hugenholtz P."/>
            <person name="Kyrpides N.C."/>
            <person name="Klenk H.P."/>
        </authorList>
    </citation>
    <scope>NUCLEOTIDE SEQUENCE [LARGE SCALE GENOMIC DNA]</scope>
    <source>
        <strain evidence="6">ATCC 35584 / DSM 2162 / JCM 9187 / O7/1</strain>
    </source>
</reference>
<dbReference type="PANTHER" id="PTHR10553">
    <property type="entry name" value="SMALL NUCLEAR RIBONUCLEOPROTEIN"/>
    <property type="match status" value="1"/>
</dbReference>
<sequence>MSETAHKILEDSIGRLVLIKTKDSVSLRGKLRSFDQHLNIVLDDTEEIRGDGSVRKLGTVVIRGDTVVLISPLSE</sequence>
<keyword evidence="3 5" id="KW-0687">Ribonucleoprotein</keyword>
<dbReference type="InterPro" id="IPR001163">
    <property type="entry name" value="Sm_dom_euk/arc"/>
</dbReference>
<dbReference type="EMBL" id="CP002363">
    <property type="protein sequence ID" value="ADV65576.1"/>
    <property type="molecule type" value="Genomic_DNA"/>
</dbReference>
<dbReference type="Gene3D" id="2.30.30.100">
    <property type="match status" value="1"/>
</dbReference>
<dbReference type="GO" id="GO:0003723">
    <property type="term" value="F:RNA binding"/>
    <property type="evidence" value="ECO:0007669"/>
    <property type="project" value="InterPro"/>
</dbReference>
<keyword evidence="6" id="KW-1185">Reference proteome</keyword>
<dbReference type="InterPro" id="IPR044641">
    <property type="entry name" value="Lsm7/SmG-like"/>
</dbReference>
<dbReference type="PROSITE" id="PS52002">
    <property type="entry name" value="SM"/>
    <property type="match status" value="1"/>
</dbReference>
<dbReference type="GO" id="GO:1990904">
    <property type="term" value="C:ribonucleoprotein complex"/>
    <property type="evidence" value="ECO:0007669"/>
    <property type="project" value="UniProtKB-KW"/>
</dbReference>
<gene>
    <name evidence="5" type="ordered locus">Desmu_1280</name>
</gene>
<dbReference type="OrthoDB" id="371816at2157"/>
<dbReference type="SMART" id="SM00651">
    <property type="entry name" value="Sm"/>
    <property type="match status" value="1"/>
</dbReference>
<evidence type="ECO:0000259" key="4">
    <source>
        <dbReference type="PROSITE" id="PS52002"/>
    </source>
</evidence>
<evidence type="ECO:0000256" key="3">
    <source>
        <dbReference type="ARBA" id="ARBA00023274"/>
    </source>
</evidence>
<dbReference type="eggNOG" id="arCOG00998">
    <property type="taxonomic scope" value="Archaea"/>
</dbReference>
<evidence type="ECO:0000256" key="2">
    <source>
        <dbReference type="ARBA" id="ARBA00021121"/>
    </source>
</evidence>
<dbReference type="PANTHER" id="PTHR10553:SF5">
    <property type="entry name" value="U6 SNRNA-ASSOCIATED SM-LIKE PROTEIN LSM7"/>
    <property type="match status" value="1"/>
</dbReference>
<dbReference type="STRING" id="765177.Desmu_1280"/>
<dbReference type="SUPFAM" id="SSF50182">
    <property type="entry name" value="Sm-like ribonucleoproteins"/>
    <property type="match status" value="1"/>
</dbReference>
<accession>E8R7B1</accession>
<name>E8R7B1_DESM0</name>
<comment type="similarity">
    <text evidence="1">Belongs to the snRNP Sm proteins family.</text>
</comment>
<dbReference type="Pfam" id="PF01423">
    <property type="entry name" value="LSM"/>
    <property type="match status" value="1"/>
</dbReference>
<feature type="domain" description="Sm" evidence="4">
    <location>
        <begin position="4"/>
        <end position="75"/>
    </location>
</feature>